<evidence type="ECO:0000313" key="1">
    <source>
        <dbReference type="EMBL" id="PTL56497.1"/>
    </source>
</evidence>
<protein>
    <submittedName>
        <fullName evidence="1">Uncharacterized protein</fullName>
    </submittedName>
</protein>
<sequence length="123" mass="12759">MSVLAVVLIVVAVVVLGLFAGGLVGAARRARSTEGALRARLERANEELALAHAQDKGWDRATMEAAAREVHAAAGGGPIDELHLVQVLDLPGTDADEAVFRVVSGGAETQVALGRRDGAWVAR</sequence>
<accession>A0A2T4UFE2</accession>
<organism evidence="1 2">
    <name type="scientific">Paraconexibacter algicola</name>
    <dbReference type="NCBI Taxonomy" id="2133960"/>
    <lineage>
        <taxon>Bacteria</taxon>
        <taxon>Bacillati</taxon>
        <taxon>Actinomycetota</taxon>
        <taxon>Thermoleophilia</taxon>
        <taxon>Solirubrobacterales</taxon>
        <taxon>Paraconexibacteraceae</taxon>
        <taxon>Paraconexibacter</taxon>
    </lineage>
</organism>
<gene>
    <name evidence="1" type="ORF">C7Y72_16195</name>
</gene>
<dbReference type="RefSeq" id="WP_107570216.1">
    <property type="nucleotide sequence ID" value="NZ_PYYB01000002.1"/>
</dbReference>
<proteinExistence type="predicted"/>
<dbReference type="OrthoDB" id="5244585at2"/>
<evidence type="ECO:0000313" key="2">
    <source>
        <dbReference type="Proteomes" id="UP000240739"/>
    </source>
</evidence>
<dbReference type="Proteomes" id="UP000240739">
    <property type="component" value="Unassembled WGS sequence"/>
</dbReference>
<dbReference type="EMBL" id="PYYB01000002">
    <property type="protein sequence ID" value="PTL56497.1"/>
    <property type="molecule type" value="Genomic_DNA"/>
</dbReference>
<keyword evidence="2" id="KW-1185">Reference proteome</keyword>
<name>A0A2T4UFE2_9ACTN</name>
<reference evidence="1 2" key="1">
    <citation type="submission" date="2018-03" db="EMBL/GenBank/DDBJ databases">
        <title>Aquarubrobacter algicola gen. nov., sp. nov., a novel actinobacterium isolated from shallow eutrophic lake during the end of cyanobacterial harmful algal blooms.</title>
        <authorList>
            <person name="Chun S.J."/>
        </authorList>
    </citation>
    <scope>NUCLEOTIDE SEQUENCE [LARGE SCALE GENOMIC DNA]</scope>
    <source>
        <strain evidence="1 2">Seoho-28</strain>
    </source>
</reference>
<dbReference type="AlphaFoldDB" id="A0A2T4UFE2"/>
<comment type="caution">
    <text evidence="1">The sequence shown here is derived from an EMBL/GenBank/DDBJ whole genome shotgun (WGS) entry which is preliminary data.</text>
</comment>